<dbReference type="Pfam" id="PF06101">
    <property type="entry name" value="Vps62"/>
    <property type="match status" value="1"/>
</dbReference>
<protein>
    <recommendedName>
        <fullName evidence="3">Vacuolar protein sorting-associated protein 62</fullName>
    </recommendedName>
</protein>
<sequence>MVERKATSDTRIDLGTLNLLNETCKDGEKIYLTSRDDIASDPQWLKGVEDLRAGNAHTGAIIVVEKEQGVVDVFYFVFWAYNYGGEVLGKNLGNHVGDWEHVMIRFKNGTPKKVWLSQHANGEAYTFRALEKNGARPVLYIAKGSHAIYARQGNIDHTIPNFNTDLPFLLVDQCKAGPAYDPLFTSCVYSYDPAARRFEALDASSPAPGWLLFNGHWGDASYPAGDSRQKSLVGFKKFGDGPTGPADKQLDRKRVWPDNSHAWGQMIRTSLDGRTRLRDQIKEWWWRVSAGEGKGMRVLGQPERVYADGTAVPLKEM</sequence>
<accession>A0A9W9D395</accession>
<comment type="caution">
    <text evidence="1">The sequence shown here is derived from an EMBL/GenBank/DDBJ whole genome shotgun (WGS) entry which is preliminary data.</text>
</comment>
<evidence type="ECO:0000313" key="2">
    <source>
        <dbReference type="Proteomes" id="UP001140510"/>
    </source>
</evidence>
<evidence type="ECO:0008006" key="3">
    <source>
        <dbReference type="Google" id="ProtNLM"/>
    </source>
</evidence>
<dbReference type="EMBL" id="JAPEVA010000112">
    <property type="protein sequence ID" value="KAJ4399185.1"/>
    <property type="molecule type" value="Genomic_DNA"/>
</dbReference>
<dbReference type="AlphaFoldDB" id="A0A9W9D395"/>
<dbReference type="Proteomes" id="UP001140510">
    <property type="component" value="Unassembled WGS sequence"/>
</dbReference>
<dbReference type="OrthoDB" id="188042at2759"/>
<keyword evidence="2" id="KW-1185">Reference proteome</keyword>
<gene>
    <name evidence="1" type="ORF">N0V91_009642</name>
</gene>
<reference evidence="1" key="1">
    <citation type="submission" date="2022-10" db="EMBL/GenBank/DDBJ databases">
        <title>Tapping the CABI collections for fungal endophytes: first genome assemblies for Collariella, Neodidymelliopsis, Ascochyta clinopodiicola, Didymella pomorum, Didymosphaeria variabile, Neocosmospora piperis and Neocucurbitaria cava.</title>
        <authorList>
            <person name="Hill R."/>
        </authorList>
    </citation>
    <scope>NUCLEOTIDE SEQUENCE</scope>
    <source>
        <strain evidence="1">IMI 355091</strain>
    </source>
</reference>
<dbReference type="PANTHER" id="PTHR48174:SF5">
    <property type="entry name" value="VACUOLAR PROTEIN SORTING-ASSOCIATED PROTEIN 62"/>
    <property type="match status" value="1"/>
</dbReference>
<proteinExistence type="predicted"/>
<name>A0A9W9D395_9PLEO</name>
<dbReference type="PANTHER" id="PTHR48174">
    <property type="entry name" value="DUF946 FAMILY PROTEIN"/>
    <property type="match status" value="1"/>
</dbReference>
<evidence type="ECO:0000313" key="1">
    <source>
        <dbReference type="EMBL" id="KAJ4399185.1"/>
    </source>
</evidence>
<organism evidence="1 2">
    <name type="scientific">Didymella pomorum</name>
    <dbReference type="NCBI Taxonomy" id="749634"/>
    <lineage>
        <taxon>Eukaryota</taxon>
        <taxon>Fungi</taxon>
        <taxon>Dikarya</taxon>
        <taxon>Ascomycota</taxon>
        <taxon>Pezizomycotina</taxon>
        <taxon>Dothideomycetes</taxon>
        <taxon>Pleosporomycetidae</taxon>
        <taxon>Pleosporales</taxon>
        <taxon>Pleosporineae</taxon>
        <taxon>Didymellaceae</taxon>
        <taxon>Didymella</taxon>
    </lineage>
</organism>
<dbReference type="InterPro" id="IPR009291">
    <property type="entry name" value="Vps62"/>
</dbReference>